<name>A0A922I3I7_DERFA</name>
<accession>A0A922I3I7</accession>
<keyword evidence="3" id="KW-0862">Zinc</keyword>
<dbReference type="OrthoDB" id="547746at2759"/>
<sequence>MENESRLSSHTNNDDEVMANDDEYFGNLGTLISPSLPFGQTNQMQLRNPAHIVGEKIINPRIHMCDNCQLPILFYGRMIPCKHVFCYDCANKSPQKCLRCSNNILKIEKCNIGTVFICSTDTCRRTYLSQRDLEAHIQHRHVRRIDALLRF</sequence>
<dbReference type="AlphaFoldDB" id="A0A922I3I7"/>
<reference evidence="7" key="2">
    <citation type="submission" date="2020-06" db="EMBL/GenBank/DDBJ databases">
        <authorList>
            <person name="Ji K."/>
            <person name="Li J."/>
        </authorList>
    </citation>
    <scope>NUCLEOTIDE SEQUENCE</scope>
    <source>
        <strain evidence="7">JKM2019</strain>
        <tissue evidence="7">Whole body</tissue>
    </source>
</reference>
<dbReference type="EMBL" id="SDOV01000007">
    <property type="protein sequence ID" value="KAH7639707.1"/>
    <property type="molecule type" value="Genomic_DNA"/>
</dbReference>
<evidence type="ECO:0000313" key="7">
    <source>
        <dbReference type="EMBL" id="KAH7639707.1"/>
    </source>
</evidence>
<dbReference type="GO" id="GO:0008270">
    <property type="term" value="F:zinc ion binding"/>
    <property type="evidence" value="ECO:0007669"/>
    <property type="project" value="UniProtKB-KW"/>
</dbReference>
<gene>
    <name evidence="8" type="primary">CBLL1</name>
    <name evidence="8" type="ORF">DERF_005198</name>
    <name evidence="7" type="ORF">HUG17_3740</name>
</gene>
<evidence type="ECO:0000256" key="1">
    <source>
        <dbReference type="ARBA" id="ARBA00022723"/>
    </source>
</evidence>
<dbReference type="InterPro" id="IPR013087">
    <property type="entry name" value="Znf_C2H2_type"/>
</dbReference>
<evidence type="ECO:0000256" key="2">
    <source>
        <dbReference type="ARBA" id="ARBA00022771"/>
    </source>
</evidence>
<dbReference type="GO" id="GO:0061630">
    <property type="term" value="F:ubiquitin protein ligase activity"/>
    <property type="evidence" value="ECO:0007669"/>
    <property type="project" value="InterPro"/>
</dbReference>
<dbReference type="PROSITE" id="PS00028">
    <property type="entry name" value="ZINC_FINGER_C2H2_1"/>
    <property type="match status" value="1"/>
</dbReference>
<comment type="similarity">
    <text evidence="4">Belongs to the Hakai family.</text>
</comment>
<dbReference type="InterPro" id="IPR013083">
    <property type="entry name" value="Znf_RING/FYVE/PHD"/>
</dbReference>
<dbReference type="Gene3D" id="3.30.40.10">
    <property type="entry name" value="Zinc/RING finger domain, C3HC4 (zinc finger)"/>
    <property type="match status" value="1"/>
</dbReference>
<dbReference type="Pfam" id="PF18408">
    <property type="entry name" value="zf_Hakai"/>
    <property type="match status" value="1"/>
</dbReference>
<keyword evidence="2" id="KW-0863">Zinc-finger</keyword>
<reference evidence="8" key="4">
    <citation type="journal article" date="2022" name="Res Sq">
        <title>Comparative Genomics Reveals Insights into the Divergent Evolution of Astigmatic Mites and Household Pest Adaptations.</title>
        <authorList>
            <person name="Xiong Q."/>
            <person name="Wan A.T.-Y."/>
            <person name="Liu X.-Y."/>
            <person name="Fung C.S.-H."/>
            <person name="Xiao X."/>
            <person name="Malainual N."/>
            <person name="Hou J."/>
            <person name="Wang L."/>
            <person name="Wang M."/>
            <person name="Yang K."/>
            <person name="Cui Y."/>
            <person name="Leung E."/>
            <person name="Nong W."/>
            <person name="Shin S.-K."/>
            <person name="Au S."/>
            <person name="Jeong K.Y."/>
            <person name="Chew F.T."/>
            <person name="Hui J."/>
            <person name="Leung T.F."/>
            <person name="Tungtrongchitr A."/>
            <person name="Zhong N."/>
            <person name="Liu Z."/>
            <person name="Tsui S."/>
        </authorList>
    </citation>
    <scope>NUCLEOTIDE SEQUENCE</scope>
    <source>
        <strain evidence="8">Derf</strain>
        <tissue evidence="8">Whole organism</tissue>
    </source>
</reference>
<dbReference type="PANTHER" id="PTHR13480">
    <property type="entry name" value="E3 UBIQUITIN-PROTEIN LIGASE HAKAI-RELATED"/>
    <property type="match status" value="1"/>
</dbReference>
<dbReference type="InterPro" id="IPR041042">
    <property type="entry name" value="Znf_Hakai"/>
</dbReference>
<dbReference type="InterPro" id="IPR017907">
    <property type="entry name" value="Znf_RING_CS"/>
</dbReference>
<dbReference type="GO" id="GO:0016567">
    <property type="term" value="P:protein ubiquitination"/>
    <property type="evidence" value="ECO:0007669"/>
    <property type="project" value="InterPro"/>
</dbReference>
<dbReference type="GO" id="GO:0030155">
    <property type="term" value="P:regulation of cell adhesion"/>
    <property type="evidence" value="ECO:0007669"/>
    <property type="project" value="TreeGrafter"/>
</dbReference>
<dbReference type="PROSITE" id="PS00518">
    <property type="entry name" value="ZF_RING_1"/>
    <property type="match status" value="1"/>
</dbReference>
<reference evidence="7" key="3">
    <citation type="journal article" date="2021" name="World Allergy Organ. J.">
        <title>Chromosome-level assembly of Dermatophagoides farinae genome and transcriptome reveals two novel allergens Der f 37 and Der f 39.</title>
        <authorList>
            <person name="Chen J."/>
            <person name="Cai Z."/>
            <person name="Fan D."/>
            <person name="Hu J."/>
            <person name="Hou Y."/>
            <person name="He Y."/>
            <person name="Zhang Z."/>
            <person name="Zhao Z."/>
            <person name="Gao P."/>
            <person name="Hu W."/>
            <person name="Sun J."/>
            <person name="Li J."/>
            <person name="Ji K."/>
        </authorList>
    </citation>
    <scope>NUCLEOTIDE SEQUENCE</scope>
    <source>
        <strain evidence="7">JKM2019</strain>
    </source>
</reference>
<evidence type="ECO:0000313" key="9">
    <source>
        <dbReference type="Proteomes" id="UP000790347"/>
    </source>
</evidence>
<dbReference type="InterPro" id="IPR040383">
    <property type="entry name" value="HAKAI/CBLL2"/>
</dbReference>
<evidence type="ECO:0000313" key="8">
    <source>
        <dbReference type="EMBL" id="KAH9521554.1"/>
    </source>
</evidence>
<dbReference type="Proteomes" id="UP000828236">
    <property type="component" value="Unassembled WGS sequence"/>
</dbReference>
<evidence type="ECO:0000259" key="6">
    <source>
        <dbReference type="PROSITE" id="PS00028"/>
    </source>
</evidence>
<evidence type="ECO:0000256" key="4">
    <source>
        <dbReference type="ARBA" id="ARBA00038499"/>
    </source>
</evidence>
<evidence type="ECO:0000256" key="5">
    <source>
        <dbReference type="ARBA" id="ARBA00041081"/>
    </source>
</evidence>
<organism evidence="8 9">
    <name type="scientific">Dermatophagoides farinae</name>
    <name type="common">American house dust mite</name>
    <dbReference type="NCBI Taxonomy" id="6954"/>
    <lineage>
        <taxon>Eukaryota</taxon>
        <taxon>Metazoa</taxon>
        <taxon>Ecdysozoa</taxon>
        <taxon>Arthropoda</taxon>
        <taxon>Chelicerata</taxon>
        <taxon>Arachnida</taxon>
        <taxon>Acari</taxon>
        <taxon>Acariformes</taxon>
        <taxon>Sarcoptiformes</taxon>
        <taxon>Astigmata</taxon>
        <taxon>Psoroptidia</taxon>
        <taxon>Analgoidea</taxon>
        <taxon>Pyroglyphidae</taxon>
        <taxon>Dermatophagoidinae</taxon>
        <taxon>Dermatophagoides</taxon>
    </lineage>
</organism>
<reference evidence="8" key="1">
    <citation type="submission" date="2013-05" db="EMBL/GenBank/DDBJ databases">
        <authorList>
            <person name="Yim A.K.Y."/>
            <person name="Chan T.F."/>
            <person name="Ji K.M."/>
            <person name="Liu X.Y."/>
            <person name="Zhou J.W."/>
            <person name="Li R.Q."/>
            <person name="Yang K.Y."/>
            <person name="Li J."/>
            <person name="Li M."/>
            <person name="Law P.T.W."/>
            <person name="Wu Y.L."/>
            <person name="Cai Z.L."/>
            <person name="Qin H."/>
            <person name="Bao Y."/>
            <person name="Leung R.K.K."/>
            <person name="Ng P.K.S."/>
            <person name="Zou J."/>
            <person name="Zhong X.J."/>
            <person name="Ran P.X."/>
            <person name="Zhong N.S."/>
            <person name="Liu Z.G."/>
            <person name="Tsui S.K.W."/>
        </authorList>
    </citation>
    <scope>NUCLEOTIDE SEQUENCE</scope>
    <source>
        <strain evidence="8">Derf</strain>
        <tissue evidence="8">Whole organism</tissue>
    </source>
</reference>
<feature type="domain" description="C2H2-type" evidence="6">
    <location>
        <begin position="118"/>
        <end position="141"/>
    </location>
</feature>
<proteinExistence type="inferred from homology"/>
<keyword evidence="9" id="KW-1185">Reference proteome</keyword>
<keyword evidence="1" id="KW-0479">Metal-binding</keyword>
<dbReference type="Proteomes" id="UP000790347">
    <property type="component" value="Unassembled WGS sequence"/>
</dbReference>
<evidence type="ECO:0000256" key="3">
    <source>
        <dbReference type="ARBA" id="ARBA00022833"/>
    </source>
</evidence>
<dbReference type="EMBL" id="ASGP02000002">
    <property type="protein sequence ID" value="KAH9521554.1"/>
    <property type="molecule type" value="Genomic_DNA"/>
</dbReference>
<comment type="caution">
    <text evidence="8">The sequence shown here is derived from an EMBL/GenBank/DDBJ whole genome shotgun (WGS) entry which is preliminary data.</text>
</comment>
<dbReference type="Gene3D" id="6.10.140.2210">
    <property type="match status" value="1"/>
</dbReference>
<protein>
    <recommendedName>
        <fullName evidence="5">E3 ubiquitin-protein ligase Hakai</fullName>
    </recommendedName>
</protein>
<dbReference type="PANTHER" id="PTHR13480:SF0">
    <property type="entry name" value="E3 UBIQUITIN-PROTEIN LIGASE HAKAI"/>
    <property type="match status" value="1"/>
</dbReference>